<organism evidence="1 2">
    <name type="scientific">Russula earlei</name>
    <dbReference type="NCBI Taxonomy" id="71964"/>
    <lineage>
        <taxon>Eukaryota</taxon>
        <taxon>Fungi</taxon>
        <taxon>Dikarya</taxon>
        <taxon>Basidiomycota</taxon>
        <taxon>Agaricomycotina</taxon>
        <taxon>Agaricomycetes</taxon>
        <taxon>Russulales</taxon>
        <taxon>Russulaceae</taxon>
        <taxon>Russula</taxon>
    </lineage>
</organism>
<proteinExistence type="predicted"/>
<keyword evidence="2" id="KW-1185">Reference proteome</keyword>
<gene>
    <name evidence="1" type="ORF">F5148DRAFT_1238806</name>
</gene>
<name>A0ACC0TWH2_9AGAM</name>
<comment type="caution">
    <text evidence="1">The sequence shown here is derived from an EMBL/GenBank/DDBJ whole genome shotgun (WGS) entry which is preliminary data.</text>
</comment>
<protein>
    <submittedName>
        <fullName evidence="1">Uncharacterized protein</fullName>
    </submittedName>
</protein>
<dbReference type="EMBL" id="JAGFNK010000366">
    <property type="protein sequence ID" value="KAI9451646.1"/>
    <property type="molecule type" value="Genomic_DNA"/>
</dbReference>
<reference evidence="1" key="1">
    <citation type="submission" date="2021-03" db="EMBL/GenBank/DDBJ databases">
        <title>Evolutionary priming and transition to the ectomycorrhizal habit in an iconic lineage of mushroom-forming fungi: is preadaptation a requirement?</title>
        <authorList>
            <consortium name="DOE Joint Genome Institute"/>
            <person name="Looney B.P."/>
            <person name="Miyauchi S."/>
            <person name="Morin E."/>
            <person name="Drula E."/>
            <person name="Courty P.E."/>
            <person name="Chicoki N."/>
            <person name="Fauchery L."/>
            <person name="Kohler A."/>
            <person name="Kuo A."/>
            <person name="LaButti K."/>
            <person name="Pangilinan J."/>
            <person name="Lipzen A."/>
            <person name="Riley R."/>
            <person name="Andreopoulos W."/>
            <person name="He G."/>
            <person name="Johnson J."/>
            <person name="Barry K.W."/>
            <person name="Grigoriev I.V."/>
            <person name="Nagy L."/>
            <person name="Hibbett D."/>
            <person name="Henrissat B."/>
            <person name="Matheny P.B."/>
            <person name="Labbe J."/>
            <person name="Martin A.F."/>
        </authorList>
    </citation>
    <scope>NUCLEOTIDE SEQUENCE</scope>
    <source>
        <strain evidence="1">BPL698</strain>
    </source>
</reference>
<evidence type="ECO:0000313" key="1">
    <source>
        <dbReference type="EMBL" id="KAI9451646.1"/>
    </source>
</evidence>
<accession>A0ACC0TWH2</accession>
<evidence type="ECO:0000313" key="2">
    <source>
        <dbReference type="Proteomes" id="UP001207468"/>
    </source>
</evidence>
<sequence>MRTSSIFAIFCLAIGILSSLALPNPSEHLLSENELKRVNSRMDYLEKMKNHKNWEKWPSDLRDKISVETAEANRYKF</sequence>
<dbReference type="Proteomes" id="UP001207468">
    <property type="component" value="Unassembled WGS sequence"/>
</dbReference>